<protein>
    <recommendedName>
        <fullName evidence="3">WD repeat-containing protein WRAP73</fullName>
    </recommendedName>
</protein>
<dbReference type="OrthoDB" id="308690at2759"/>
<evidence type="ECO:0008006" key="3">
    <source>
        <dbReference type="Google" id="ProtNLM"/>
    </source>
</evidence>
<dbReference type="PANTHER" id="PTHR16220:SF0">
    <property type="entry name" value="WD REPEAT-CONTAINING PROTEIN WRAP73"/>
    <property type="match status" value="1"/>
</dbReference>
<dbReference type="GO" id="GO:1990811">
    <property type="term" value="C:MWP complex"/>
    <property type="evidence" value="ECO:0007669"/>
    <property type="project" value="TreeGrafter"/>
</dbReference>
<dbReference type="Proteomes" id="UP000240830">
    <property type="component" value="Unassembled WGS sequence"/>
</dbReference>
<dbReference type="InterPro" id="IPR015943">
    <property type="entry name" value="WD40/YVTN_repeat-like_dom_sf"/>
</dbReference>
<proteinExistence type="predicted"/>
<organism evidence="1 2">
    <name type="scientific">Paramicrosporidium saccamoebae</name>
    <dbReference type="NCBI Taxonomy" id="1246581"/>
    <lineage>
        <taxon>Eukaryota</taxon>
        <taxon>Fungi</taxon>
        <taxon>Fungi incertae sedis</taxon>
        <taxon>Cryptomycota</taxon>
        <taxon>Cryptomycota incertae sedis</taxon>
        <taxon>Paramicrosporidium</taxon>
    </lineage>
</organism>
<dbReference type="InterPro" id="IPR052778">
    <property type="entry name" value="Centrosome-WD_assoc"/>
</dbReference>
<comment type="caution">
    <text evidence="1">The sequence shown here is derived from an EMBL/GenBank/DDBJ whole genome shotgun (WGS) entry which is preliminary data.</text>
</comment>
<dbReference type="Gene3D" id="2.130.10.10">
    <property type="entry name" value="YVTN repeat-like/Quinoprotein amine dehydrogenase"/>
    <property type="match status" value="2"/>
</dbReference>
<dbReference type="EMBL" id="MTSL01000035">
    <property type="protein sequence ID" value="PJF19860.1"/>
    <property type="molecule type" value="Genomic_DNA"/>
</dbReference>
<sequence>MEFTEGFKTVGARLSPSGRYVAGLHRRDAVQLFVAIHSTTNGALHYLLPVPESGPGRRELVWAPNNQFLLLADYALARFFVWDFETSDRPICTVTENVRLGVERVLWAPDSLHFLVVLKHRIAVRIWKLDEKFPQAVIHSPKFTDRGFAFSPDDRWLAVLVRREFEDVIIVYDSAWRVVQSVRPPESANLEDLIFCPFLERTTELRPAIIAWEAPAFSDRIFIFAPDGASCKVISGLAEYGSGYEKVVWSKAGWIAAAIVFKEKIVKEVNQLGNVVDRSKCKTCPFCCYLVDESGFQLQASRSVDTKRTPNLQIEFSNDSAYIAAVTSEYPNCVWIINVNELEVVAVLQQASSVRSFSWHDVSPVLVVATEASNVFVWQPSGCLSIPQPAVNDPRLVRWAPGNDTLLISGATSFCLAVPDWATY</sequence>
<keyword evidence="2" id="KW-1185">Reference proteome</keyword>
<evidence type="ECO:0000313" key="1">
    <source>
        <dbReference type="EMBL" id="PJF19860.1"/>
    </source>
</evidence>
<gene>
    <name evidence="1" type="ORF">PSACC_00325</name>
</gene>
<dbReference type="SUPFAM" id="SSF82171">
    <property type="entry name" value="DPP6 N-terminal domain-like"/>
    <property type="match status" value="1"/>
</dbReference>
<dbReference type="GO" id="GO:0005815">
    <property type="term" value="C:microtubule organizing center"/>
    <property type="evidence" value="ECO:0007669"/>
    <property type="project" value="TreeGrafter"/>
</dbReference>
<dbReference type="AlphaFoldDB" id="A0A2H9TQC4"/>
<dbReference type="GO" id="GO:1990810">
    <property type="term" value="P:microtubule anchoring at mitotic spindle pole body"/>
    <property type="evidence" value="ECO:0007669"/>
    <property type="project" value="TreeGrafter"/>
</dbReference>
<accession>A0A2H9TQC4</accession>
<dbReference type="PANTHER" id="PTHR16220">
    <property type="entry name" value="WD REPEAT PROTEIN 8-RELATED"/>
    <property type="match status" value="1"/>
</dbReference>
<reference evidence="1 2" key="1">
    <citation type="submission" date="2016-10" db="EMBL/GenBank/DDBJ databases">
        <title>The genome of Paramicrosporidium saccamoebae is the missing link in understanding Cryptomycota and Microsporidia evolution.</title>
        <authorList>
            <person name="Quandt C.A."/>
            <person name="Beaudet D."/>
            <person name="Corsaro D."/>
            <person name="Michel R."/>
            <person name="Corradi N."/>
            <person name="James T."/>
        </authorList>
    </citation>
    <scope>NUCLEOTIDE SEQUENCE [LARGE SCALE GENOMIC DNA]</scope>
    <source>
        <strain evidence="1 2">KSL3</strain>
    </source>
</reference>
<evidence type="ECO:0000313" key="2">
    <source>
        <dbReference type="Proteomes" id="UP000240830"/>
    </source>
</evidence>
<name>A0A2H9TQC4_9FUNG</name>